<dbReference type="EMBL" id="JANBOI010002784">
    <property type="protein sequence ID" value="KAJ1719878.1"/>
    <property type="molecule type" value="Genomic_DNA"/>
</dbReference>
<dbReference type="Pfam" id="PF03366">
    <property type="entry name" value="YEATS"/>
    <property type="match status" value="1"/>
</dbReference>
<comment type="caution">
    <text evidence="5">The sequence shown here is derived from an EMBL/GenBank/DDBJ whole genome shotgun (WGS) entry which is preliminary data.</text>
</comment>
<evidence type="ECO:0000256" key="3">
    <source>
        <dbReference type="SAM" id="MobiDB-lite"/>
    </source>
</evidence>
<sequence length="546" mass="59083">MAGSEEGLTGGKRRRLDVRSDEARARIECILREQLDLELYLKQREINAISTRLRHSEALLGVVESAIRAQCHAELCASDAADGLLGYFHRLSVAAAADRRQGDQRQLEGGAGSGIMLRERPRRAVAAGPTRHMADSYDAALGLETDGEGARSAPADAANSTGSRRRTPARTPRLGVLASKLDAEQMSSVADALEYIRRQRGPDADDSGSDSSDGSWSSMAGGRHPPVAGGSANGTSSILVQPSRESRFHVMRRVVLGNTSRFVAPQDRPPGMENSTHKWTFYLRSTSTDGAPGDYIRKVRVFLHPSYRPDDIVDLAPPSLELTRWGWGEFPIRVQVFFLDRRNKPVDLIHMIKLDDQCSGSEAAGPETPVDFELDRRWFTGDGRAEAATATHPLWHQAPPAQPANPILRGLFKALCALYPLVLDNVGPPGARRPSAPKAGPDKLPIAGAGRWAWNVAASADVWRMSWPLGKRLAAESSRNRTLLSLLSAAFRDLEDPTSDPAPPASDASAKDHAERTTVAILRLAGANKAEADGVESIVRSSDDTA</sequence>
<proteinExistence type="predicted"/>
<evidence type="ECO:0000256" key="1">
    <source>
        <dbReference type="ARBA" id="ARBA00023242"/>
    </source>
</evidence>
<gene>
    <name evidence="5" type="ORF">LPJ61_006239</name>
</gene>
<keyword evidence="6" id="KW-1185">Reference proteome</keyword>
<feature type="domain" description="YEATS" evidence="4">
    <location>
        <begin position="244"/>
        <end position="386"/>
    </location>
</feature>
<dbReference type="PANTHER" id="PTHR23195">
    <property type="entry name" value="YEATS DOMAIN"/>
    <property type="match status" value="1"/>
</dbReference>
<dbReference type="PROSITE" id="PS51037">
    <property type="entry name" value="YEATS"/>
    <property type="match status" value="1"/>
</dbReference>
<reference evidence="5" key="1">
    <citation type="submission" date="2022-07" db="EMBL/GenBank/DDBJ databases">
        <title>Phylogenomic reconstructions and comparative analyses of Kickxellomycotina fungi.</title>
        <authorList>
            <person name="Reynolds N.K."/>
            <person name="Stajich J.E."/>
            <person name="Barry K."/>
            <person name="Grigoriev I.V."/>
            <person name="Crous P."/>
            <person name="Smith M.E."/>
        </authorList>
    </citation>
    <scope>NUCLEOTIDE SEQUENCE</scope>
    <source>
        <strain evidence="5">BCRC 34381</strain>
    </source>
</reference>
<feature type="region of interest" description="Disordered" evidence="3">
    <location>
        <begin position="200"/>
        <end position="240"/>
    </location>
</feature>
<feature type="region of interest" description="Disordered" evidence="3">
    <location>
        <begin position="494"/>
        <end position="514"/>
    </location>
</feature>
<evidence type="ECO:0000313" key="5">
    <source>
        <dbReference type="EMBL" id="KAJ1719878.1"/>
    </source>
</evidence>
<dbReference type="CDD" id="cd16907">
    <property type="entry name" value="YEATS_YEATS2_like"/>
    <property type="match status" value="1"/>
</dbReference>
<dbReference type="GO" id="GO:0006355">
    <property type="term" value="P:regulation of DNA-templated transcription"/>
    <property type="evidence" value="ECO:0007669"/>
    <property type="project" value="InterPro"/>
</dbReference>
<feature type="region of interest" description="Disordered" evidence="3">
    <location>
        <begin position="146"/>
        <end position="176"/>
    </location>
</feature>
<feature type="region of interest" description="Disordered" evidence="3">
    <location>
        <begin position="99"/>
        <end position="131"/>
    </location>
</feature>
<dbReference type="Proteomes" id="UP001143981">
    <property type="component" value="Unassembled WGS sequence"/>
</dbReference>
<feature type="compositionally biased region" description="Low complexity" evidence="3">
    <location>
        <begin position="209"/>
        <end position="222"/>
    </location>
</feature>
<evidence type="ECO:0000256" key="2">
    <source>
        <dbReference type="PROSITE-ProRule" id="PRU00376"/>
    </source>
</evidence>
<dbReference type="OrthoDB" id="1741717at2759"/>
<dbReference type="Gene3D" id="2.60.40.1970">
    <property type="entry name" value="YEATS domain"/>
    <property type="match status" value="1"/>
</dbReference>
<accession>A0A9W8CQ94</accession>
<dbReference type="InterPro" id="IPR055129">
    <property type="entry name" value="YEATS_dom"/>
</dbReference>
<dbReference type="InterPro" id="IPR038704">
    <property type="entry name" value="YEAST_sf"/>
</dbReference>
<comment type="subcellular location">
    <subcellularLocation>
        <location evidence="2">Nucleus</location>
    </subcellularLocation>
</comment>
<keyword evidence="1 2" id="KW-0539">Nucleus</keyword>
<protein>
    <recommendedName>
        <fullName evidence="4">YEATS domain-containing protein</fullName>
    </recommendedName>
</protein>
<dbReference type="GO" id="GO:0000785">
    <property type="term" value="C:chromatin"/>
    <property type="evidence" value="ECO:0007669"/>
    <property type="project" value="UniProtKB-ARBA"/>
</dbReference>
<evidence type="ECO:0000313" key="6">
    <source>
        <dbReference type="Proteomes" id="UP001143981"/>
    </source>
</evidence>
<feature type="non-terminal residue" evidence="5">
    <location>
        <position position="546"/>
    </location>
</feature>
<organism evidence="5 6">
    <name type="scientific">Coemansia biformis</name>
    <dbReference type="NCBI Taxonomy" id="1286918"/>
    <lineage>
        <taxon>Eukaryota</taxon>
        <taxon>Fungi</taxon>
        <taxon>Fungi incertae sedis</taxon>
        <taxon>Zoopagomycota</taxon>
        <taxon>Kickxellomycotina</taxon>
        <taxon>Kickxellomycetes</taxon>
        <taxon>Kickxellales</taxon>
        <taxon>Kickxellaceae</taxon>
        <taxon>Coemansia</taxon>
    </lineage>
</organism>
<dbReference type="AlphaFoldDB" id="A0A9W8CQ94"/>
<name>A0A9W8CQ94_9FUNG</name>
<dbReference type="InterPro" id="IPR005033">
    <property type="entry name" value="YEATS"/>
</dbReference>
<dbReference type="GO" id="GO:0005634">
    <property type="term" value="C:nucleus"/>
    <property type="evidence" value="ECO:0007669"/>
    <property type="project" value="UniProtKB-SubCell"/>
</dbReference>
<evidence type="ECO:0000259" key="4">
    <source>
        <dbReference type="PROSITE" id="PS51037"/>
    </source>
</evidence>